<reference evidence="1 2" key="1">
    <citation type="submission" date="2021-07" db="EMBL/GenBank/DDBJ databases">
        <title>The Aristolochia fimbriata genome: insights into angiosperm evolution, floral development and chemical biosynthesis.</title>
        <authorList>
            <person name="Jiao Y."/>
        </authorList>
    </citation>
    <scope>NUCLEOTIDE SEQUENCE [LARGE SCALE GENOMIC DNA]</scope>
    <source>
        <strain evidence="1">IBCAS-2021</strain>
        <tissue evidence="1">Leaf</tissue>
    </source>
</reference>
<protein>
    <submittedName>
        <fullName evidence="1">Uncharacterized protein</fullName>
    </submittedName>
</protein>
<evidence type="ECO:0000313" key="1">
    <source>
        <dbReference type="EMBL" id="KAG9444626.1"/>
    </source>
</evidence>
<name>A0AAV7E9W8_ARIFI</name>
<accession>A0AAV7E9W8</accession>
<dbReference type="EMBL" id="JAINDJ010000006">
    <property type="protein sequence ID" value="KAG9444626.1"/>
    <property type="molecule type" value="Genomic_DNA"/>
</dbReference>
<gene>
    <name evidence="1" type="ORF">H6P81_015966</name>
</gene>
<comment type="caution">
    <text evidence="1">The sequence shown here is derived from an EMBL/GenBank/DDBJ whole genome shotgun (WGS) entry which is preliminary data.</text>
</comment>
<keyword evidence="2" id="KW-1185">Reference proteome</keyword>
<proteinExistence type="predicted"/>
<evidence type="ECO:0000313" key="2">
    <source>
        <dbReference type="Proteomes" id="UP000825729"/>
    </source>
</evidence>
<dbReference type="Proteomes" id="UP000825729">
    <property type="component" value="Unassembled WGS sequence"/>
</dbReference>
<sequence length="195" mass="20681">MAFSSSAPRGKAKWPAATLLPNFEFFDLSALSAGTVRCPSPDLDLHVRPYGAFAASPCRGGASGVADPAASRVWCRVGHLARGASGPYEPSSRQRRLPFTAADLQRPCWARQVGASAFTFPSGLVSAPGVLETPGRRECSWTHVNHGSPDGLGWIISESDRPTFAFDRRCPGPVLALFASAGRVEASRSLEMLPG</sequence>
<organism evidence="1 2">
    <name type="scientific">Aristolochia fimbriata</name>
    <name type="common">White veined hardy Dutchman's pipe vine</name>
    <dbReference type="NCBI Taxonomy" id="158543"/>
    <lineage>
        <taxon>Eukaryota</taxon>
        <taxon>Viridiplantae</taxon>
        <taxon>Streptophyta</taxon>
        <taxon>Embryophyta</taxon>
        <taxon>Tracheophyta</taxon>
        <taxon>Spermatophyta</taxon>
        <taxon>Magnoliopsida</taxon>
        <taxon>Magnoliidae</taxon>
        <taxon>Piperales</taxon>
        <taxon>Aristolochiaceae</taxon>
        <taxon>Aristolochia</taxon>
    </lineage>
</organism>
<dbReference type="AlphaFoldDB" id="A0AAV7E9W8"/>